<protein>
    <submittedName>
        <fullName evidence="1">Uncharacterized protein</fullName>
    </submittedName>
</protein>
<accession>F5RBS7</accession>
<dbReference type="AlphaFoldDB" id="F5RBS7"/>
<comment type="caution">
    <text evidence="1">The sequence shown here is derived from an EMBL/GenBank/DDBJ whole genome shotgun (WGS) entry which is preliminary data.</text>
</comment>
<dbReference type="OrthoDB" id="9964903at2"/>
<organism evidence="1 2">
    <name type="scientific">Methyloversatilis universalis (strain ATCC BAA-1314 / DSM 25237 / JCM 13912 / CCUG 52030 / FAM5)</name>
    <dbReference type="NCBI Taxonomy" id="1000565"/>
    <lineage>
        <taxon>Bacteria</taxon>
        <taxon>Pseudomonadati</taxon>
        <taxon>Pseudomonadota</taxon>
        <taxon>Betaproteobacteria</taxon>
        <taxon>Nitrosomonadales</taxon>
        <taxon>Sterolibacteriaceae</taxon>
        <taxon>Methyloversatilis</taxon>
    </lineage>
</organism>
<dbReference type="Proteomes" id="UP000005019">
    <property type="component" value="Unassembled WGS sequence"/>
</dbReference>
<name>F5RBS7_METUF</name>
<evidence type="ECO:0000313" key="1">
    <source>
        <dbReference type="EMBL" id="EGK71944.1"/>
    </source>
</evidence>
<evidence type="ECO:0000313" key="2">
    <source>
        <dbReference type="Proteomes" id="UP000005019"/>
    </source>
</evidence>
<dbReference type="STRING" id="1000565.METUNv1_01722"/>
<keyword evidence="2" id="KW-1185">Reference proteome</keyword>
<dbReference type="EMBL" id="AFHG01000044">
    <property type="protein sequence ID" value="EGK71944.1"/>
    <property type="molecule type" value="Genomic_DNA"/>
</dbReference>
<gene>
    <name evidence="1" type="ORF">METUNv1_01722</name>
</gene>
<reference evidence="1 2" key="1">
    <citation type="journal article" date="2011" name="J. Bacteriol.">
        <title>Genome sequence of Methyloversatilis universalis FAM5T, a methylotrophic representative of the order Rhodocyclales.</title>
        <authorList>
            <person name="Kittichotirat W."/>
            <person name="Good N.M."/>
            <person name="Hall R."/>
            <person name="Bringel F."/>
            <person name="Lajus A."/>
            <person name="Medigue C."/>
            <person name="Smalley N.E."/>
            <person name="Beck D."/>
            <person name="Bumgarner R."/>
            <person name="Vuilleumier S."/>
            <person name="Kalyuzhnaya M.G."/>
        </authorList>
    </citation>
    <scope>NUCLEOTIDE SEQUENCE [LARGE SCALE GENOMIC DNA]</scope>
    <source>
        <strain evidence="2">ATCC BAA-1314 / JCM 13912 / FAM5</strain>
    </source>
</reference>
<proteinExistence type="predicted"/>
<dbReference type="RefSeq" id="WP_008060763.1">
    <property type="nucleotide sequence ID" value="NZ_AFHG01000044.1"/>
</dbReference>
<sequence>MNKPSPLALRARILGLRWRRAHAAIRVLAADSIAAQTDFLGADGLARMRATDFQIETSHVLREIEHQLRRTRRTLNHLKEYRA</sequence>